<feature type="domain" description="DUF418" evidence="2">
    <location>
        <begin position="229"/>
        <end position="379"/>
    </location>
</feature>
<dbReference type="EMBL" id="JACSQO010000005">
    <property type="protein sequence ID" value="MBD7944675.1"/>
    <property type="molecule type" value="Genomic_DNA"/>
</dbReference>
<feature type="transmembrane region" description="Helical" evidence="1">
    <location>
        <begin position="340"/>
        <end position="362"/>
    </location>
</feature>
<keyword evidence="1" id="KW-0472">Membrane</keyword>
<evidence type="ECO:0000313" key="4">
    <source>
        <dbReference type="Proteomes" id="UP000640786"/>
    </source>
</evidence>
<evidence type="ECO:0000313" key="3">
    <source>
        <dbReference type="EMBL" id="MBD7944675.1"/>
    </source>
</evidence>
<dbReference type="PANTHER" id="PTHR30590:SF2">
    <property type="entry name" value="INNER MEMBRANE PROTEIN"/>
    <property type="match status" value="1"/>
</dbReference>
<dbReference type="InterPro" id="IPR007349">
    <property type="entry name" value="DUF418"/>
</dbReference>
<feature type="transmembrane region" description="Helical" evidence="1">
    <location>
        <begin position="308"/>
        <end position="328"/>
    </location>
</feature>
<feature type="transmembrane region" description="Helical" evidence="1">
    <location>
        <begin position="92"/>
        <end position="109"/>
    </location>
</feature>
<proteinExistence type="predicted"/>
<dbReference type="PANTHER" id="PTHR30590">
    <property type="entry name" value="INNER MEMBRANE PROTEIN"/>
    <property type="match status" value="1"/>
</dbReference>
<name>A0ABR8RAF7_9BACI</name>
<dbReference type="InterPro" id="IPR052529">
    <property type="entry name" value="Bact_Transport_Assoc"/>
</dbReference>
<keyword evidence="1" id="KW-1133">Transmembrane helix</keyword>
<feature type="transmembrane region" description="Helical" evidence="1">
    <location>
        <begin position="52"/>
        <end position="72"/>
    </location>
</feature>
<feature type="transmembrane region" description="Helical" evidence="1">
    <location>
        <begin position="115"/>
        <end position="130"/>
    </location>
</feature>
<keyword evidence="1" id="KW-0812">Transmembrane</keyword>
<gene>
    <name evidence="3" type="ORF">H9650_11165</name>
</gene>
<feature type="transmembrane region" description="Helical" evidence="1">
    <location>
        <begin position="12"/>
        <end position="32"/>
    </location>
</feature>
<dbReference type="Pfam" id="PF04235">
    <property type="entry name" value="DUF418"/>
    <property type="match status" value="1"/>
</dbReference>
<reference evidence="3 4" key="1">
    <citation type="submission" date="2020-08" db="EMBL/GenBank/DDBJ databases">
        <title>A Genomic Blueprint of the Chicken Gut Microbiome.</title>
        <authorList>
            <person name="Gilroy R."/>
            <person name="Ravi A."/>
            <person name="Getino M."/>
            <person name="Pursley I."/>
            <person name="Horton D.L."/>
            <person name="Alikhan N.-F."/>
            <person name="Baker D."/>
            <person name="Gharbi K."/>
            <person name="Hall N."/>
            <person name="Watson M."/>
            <person name="Adriaenssens E.M."/>
            <person name="Foster-Nyarko E."/>
            <person name="Jarju S."/>
            <person name="Secka A."/>
            <person name="Antonio M."/>
            <person name="Oren A."/>
            <person name="Chaudhuri R."/>
            <person name="La Ragione R.M."/>
            <person name="Hildebrand F."/>
            <person name="Pallen M.J."/>
        </authorList>
    </citation>
    <scope>NUCLEOTIDE SEQUENCE [LARGE SCALE GENOMIC DNA]</scope>
    <source>
        <strain evidence="3 4">Sa2BUA9</strain>
    </source>
</reference>
<accession>A0ABR8RAF7</accession>
<keyword evidence="4" id="KW-1185">Reference proteome</keyword>
<feature type="transmembrane region" description="Helical" evidence="1">
    <location>
        <begin position="137"/>
        <end position="155"/>
    </location>
</feature>
<feature type="transmembrane region" description="Helical" evidence="1">
    <location>
        <begin position="243"/>
        <end position="264"/>
    </location>
</feature>
<organism evidence="3 4">
    <name type="scientific">Psychrobacillus faecigallinarum</name>
    <dbReference type="NCBI Taxonomy" id="2762235"/>
    <lineage>
        <taxon>Bacteria</taxon>
        <taxon>Bacillati</taxon>
        <taxon>Bacillota</taxon>
        <taxon>Bacilli</taxon>
        <taxon>Bacillales</taxon>
        <taxon>Bacillaceae</taxon>
        <taxon>Psychrobacillus</taxon>
    </lineage>
</organism>
<dbReference type="Proteomes" id="UP000640786">
    <property type="component" value="Unassembled WGS sequence"/>
</dbReference>
<dbReference type="RefSeq" id="WP_144538378.1">
    <property type="nucleotide sequence ID" value="NZ_JACSQO010000005.1"/>
</dbReference>
<sequence>MKEERVRFIDALRGISLFGILLANLLIFHYGIWGKEELEYFTASATDKTIYAILKIAVEGSFMPIFTFLFGFSLIKLAESIKIKNGKVKRHLWRRFIFLFILGLLHSTYLWEGDILAFYGLMGLFLLLFLNRKKKTLIIWGTVLFVLTGALSYGMEEKSKEELEKQSLYIETTNEVYQNGSYEEIKQHRNTEDPLYFESEGEKVFFSLFMLLFGPLLTSPMFLFGMAAAKGGLFLHMEREQKWYILSMALLPISLLLKSIAIIGEETNWTAVLLQMGTQLLCISYIGIFAILFIKFSGNKVFIGFESVGKLSLTNYIMQSVICTFIYYGYGLGQFGSLGMLNSVLLGFVIFVLQCIGSYYYLKVFKRGPLEMILRMGTNLSWSGHMKAKKKKVKLQGKPV</sequence>
<feature type="transmembrane region" description="Helical" evidence="1">
    <location>
        <begin position="276"/>
        <end position="296"/>
    </location>
</feature>
<protein>
    <submittedName>
        <fullName evidence="3">DUF418 domain-containing protein</fullName>
    </submittedName>
</protein>
<evidence type="ECO:0000256" key="1">
    <source>
        <dbReference type="SAM" id="Phobius"/>
    </source>
</evidence>
<comment type="caution">
    <text evidence="3">The sequence shown here is derived from an EMBL/GenBank/DDBJ whole genome shotgun (WGS) entry which is preliminary data.</text>
</comment>
<evidence type="ECO:0000259" key="2">
    <source>
        <dbReference type="Pfam" id="PF04235"/>
    </source>
</evidence>
<feature type="transmembrane region" description="Helical" evidence="1">
    <location>
        <begin position="204"/>
        <end position="223"/>
    </location>
</feature>